<comment type="similarity">
    <text evidence="6">Belongs to the YccS/YhfK family.</text>
</comment>
<dbReference type="RefSeq" id="WP_337705377.1">
    <property type="nucleotide sequence ID" value="NZ_JBBEGM010000010.1"/>
</dbReference>
<accession>A0ABU8M9J4</accession>
<proteinExistence type="inferred from homology"/>
<evidence type="ECO:0000259" key="8">
    <source>
        <dbReference type="Pfam" id="PF13515"/>
    </source>
</evidence>
<dbReference type="InterPro" id="IPR049453">
    <property type="entry name" value="Memb_transporter_dom"/>
</dbReference>
<evidence type="ECO:0000256" key="2">
    <source>
        <dbReference type="ARBA" id="ARBA00022475"/>
    </source>
</evidence>
<dbReference type="EMBL" id="JBBEGM010000010">
    <property type="protein sequence ID" value="MEJ2864010.1"/>
    <property type="molecule type" value="Genomic_DNA"/>
</dbReference>
<feature type="transmembrane region" description="Helical" evidence="7">
    <location>
        <begin position="123"/>
        <end position="140"/>
    </location>
</feature>
<evidence type="ECO:0000313" key="10">
    <source>
        <dbReference type="Proteomes" id="UP001369736"/>
    </source>
</evidence>
<gene>
    <name evidence="9" type="ORF">WCD58_22840</name>
</gene>
<dbReference type="Proteomes" id="UP001369736">
    <property type="component" value="Unassembled WGS sequence"/>
</dbReference>
<name>A0ABU8M9J4_9PSEU</name>
<feature type="transmembrane region" description="Helical" evidence="7">
    <location>
        <begin position="402"/>
        <end position="421"/>
    </location>
</feature>
<evidence type="ECO:0000256" key="5">
    <source>
        <dbReference type="ARBA" id="ARBA00023136"/>
    </source>
</evidence>
<evidence type="ECO:0000256" key="4">
    <source>
        <dbReference type="ARBA" id="ARBA00022989"/>
    </source>
</evidence>
<feature type="transmembrane region" description="Helical" evidence="7">
    <location>
        <begin position="74"/>
        <end position="91"/>
    </location>
</feature>
<keyword evidence="4 7" id="KW-1133">Transmembrane helix</keyword>
<dbReference type="PANTHER" id="PTHR30509">
    <property type="entry name" value="P-HYDROXYBENZOIC ACID EFFLUX PUMP SUBUNIT-RELATED"/>
    <property type="match status" value="1"/>
</dbReference>
<feature type="transmembrane region" description="Helical" evidence="7">
    <location>
        <begin position="97"/>
        <end position="116"/>
    </location>
</feature>
<dbReference type="PANTHER" id="PTHR30509:SF9">
    <property type="entry name" value="MULTIDRUG RESISTANCE PROTEIN MDTO"/>
    <property type="match status" value="1"/>
</dbReference>
<keyword evidence="2" id="KW-1003">Cell membrane</keyword>
<evidence type="ECO:0000256" key="1">
    <source>
        <dbReference type="ARBA" id="ARBA00004651"/>
    </source>
</evidence>
<keyword evidence="10" id="KW-1185">Reference proteome</keyword>
<feature type="transmembrane region" description="Helical" evidence="7">
    <location>
        <begin position="146"/>
        <end position="166"/>
    </location>
</feature>
<keyword evidence="5 7" id="KW-0472">Membrane</keyword>
<evidence type="ECO:0000256" key="6">
    <source>
        <dbReference type="ARBA" id="ARBA00043993"/>
    </source>
</evidence>
<organism evidence="9 10">
    <name type="scientific">Actinomycetospora flava</name>
    <dbReference type="NCBI Taxonomy" id="3129232"/>
    <lineage>
        <taxon>Bacteria</taxon>
        <taxon>Bacillati</taxon>
        <taxon>Actinomycetota</taxon>
        <taxon>Actinomycetes</taxon>
        <taxon>Pseudonocardiales</taxon>
        <taxon>Pseudonocardiaceae</taxon>
        <taxon>Actinomycetospora</taxon>
    </lineage>
</organism>
<feature type="domain" description="Integral membrane bound transporter" evidence="8">
    <location>
        <begin position="320"/>
        <end position="446"/>
    </location>
</feature>
<evidence type="ECO:0000313" key="9">
    <source>
        <dbReference type="EMBL" id="MEJ2864010.1"/>
    </source>
</evidence>
<reference evidence="9 10" key="1">
    <citation type="submission" date="2024-03" db="EMBL/GenBank/DDBJ databases">
        <title>Actinomycetospora sp. OC33-EN07, a novel actinomycete isolated from wild orchid (Aerides multiflora).</title>
        <authorList>
            <person name="Suriyachadkun C."/>
        </authorList>
    </citation>
    <scope>NUCLEOTIDE SEQUENCE [LARGE SCALE GENOMIC DNA]</scope>
    <source>
        <strain evidence="9 10">OC33-EN07</strain>
    </source>
</reference>
<protein>
    <submittedName>
        <fullName evidence="9">FUSC family protein</fullName>
    </submittedName>
</protein>
<feature type="transmembrane region" description="Helical" evidence="7">
    <location>
        <begin position="364"/>
        <end position="390"/>
    </location>
</feature>
<feature type="transmembrane region" description="Helical" evidence="7">
    <location>
        <begin position="433"/>
        <end position="455"/>
    </location>
</feature>
<keyword evidence="3 7" id="KW-0812">Transmembrane</keyword>
<dbReference type="Pfam" id="PF13515">
    <property type="entry name" value="FUSC_2"/>
    <property type="match status" value="1"/>
</dbReference>
<sequence>MATSSWRAFARDLVRLREGRFDWWDAVRAGACAGGVVLVGWSLGAVSAGLTASIGAFTALYGNGRPYRYRAPELAVIALAFAAAVTIGALAESSVWVSIVVVAVLAVVATALCQAFDTGPPGAYMFVLAGATGTAIPGAAAEPWRLGLLVLAGGAFAWAAHMLGALAGPRGPEKATVAAAAAAVGALLDAVGTDRYPEARDRAARAMHACWVVLVNQQSPHARTDGTLERLRGLALDLHGLLAEGIHAHEEGRPVDAGTTARLRALTDTVAHPPPAPRPVAAGEVPLGGPGVAQVLRDMLAPGSPWRAVLARVGIAALVAGAVGSLAGLDHAYWAVAAAVLVLCQGLGWSGTLERAALRLLGTWLGLLLAAAVLSLTPSGLGLVLTIAVLQSAIQLAMPRNYGLGVVVVTPIALTIGSAGHPPSLGELLLARGLDTVVGVVVGVVVFLLVAPGAARPDPAALVAATLRDVARVVPHLADATTASPAAREARRDLNQRLLALADAHHDGDAAPIGRSVDTTVWWPALDAARAVAHRTLAACWAVDATRSPGHPATPWITAARADAILRQLDDLDDGDGDGFLAPELAALRRALPQVAT</sequence>
<comment type="subcellular location">
    <subcellularLocation>
        <location evidence="1">Cell membrane</location>
        <topology evidence="1">Multi-pass membrane protein</topology>
    </subcellularLocation>
</comment>
<evidence type="ECO:0000256" key="3">
    <source>
        <dbReference type="ARBA" id="ARBA00022692"/>
    </source>
</evidence>
<evidence type="ECO:0000256" key="7">
    <source>
        <dbReference type="SAM" id="Phobius"/>
    </source>
</evidence>
<feature type="transmembrane region" description="Helical" evidence="7">
    <location>
        <begin position="38"/>
        <end position="62"/>
    </location>
</feature>
<feature type="transmembrane region" description="Helical" evidence="7">
    <location>
        <begin position="309"/>
        <end position="327"/>
    </location>
</feature>
<feature type="transmembrane region" description="Helical" evidence="7">
    <location>
        <begin position="333"/>
        <end position="352"/>
    </location>
</feature>
<comment type="caution">
    <text evidence="9">The sequence shown here is derived from an EMBL/GenBank/DDBJ whole genome shotgun (WGS) entry which is preliminary data.</text>
</comment>